<dbReference type="PROSITE" id="PS51373">
    <property type="entry name" value="HIPIP"/>
    <property type="match status" value="1"/>
</dbReference>
<evidence type="ECO:0000256" key="4">
    <source>
        <dbReference type="ARBA" id="ARBA00022982"/>
    </source>
</evidence>
<keyword evidence="11" id="KW-1185">Reference proteome</keyword>
<dbReference type="InterPro" id="IPR000170">
    <property type="entry name" value="High_potential_FeS_prot"/>
</dbReference>
<keyword evidence="4" id="KW-0249">Electron transport</keyword>
<evidence type="ECO:0000256" key="7">
    <source>
        <dbReference type="SAM" id="MobiDB-lite"/>
    </source>
</evidence>
<organism evidence="10 11">
    <name type="scientific">Ravibacter arvi</name>
    <dbReference type="NCBI Taxonomy" id="2051041"/>
    <lineage>
        <taxon>Bacteria</taxon>
        <taxon>Pseudomonadati</taxon>
        <taxon>Bacteroidota</taxon>
        <taxon>Cytophagia</taxon>
        <taxon>Cytophagales</taxon>
        <taxon>Spirosomataceae</taxon>
        <taxon>Ravibacter</taxon>
    </lineage>
</organism>
<keyword evidence="1" id="KW-0813">Transport</keyword>
<keyword evidence="2" id="KW-0004">4Fe-4S</keyword>
<accession>A0ABP8M136</accession>
<keyword evidence="6" id="KW-0411">Iron-sulfur</keyword>
<feature type="signal peptide" evidence="8">
    <location>
        <begin position="1"/>
        <end position="30"/>
    </location>
</feature>
<dbReference type="RefSeq" id="WP_345029104.1">
    <property type="nucleotide sequence ID" value="NZ_BAABEY010000023.1"/>
</dbReference>
<dbReference type="PROSITE" id="PS51257">
    <property type="entry name" value="PROKAR_LIPOPROTEIN"/>
    <property type="match status" value="1"/>
</dbReference>
<dbReference type="Gene3D" id="4.10.490.10">
    <property type="entry name" value="High potential iron-sulphur protein"/>
    <property type="match status" value="1"/>
</dbReference>
<evidence type="ECO:0000259" key="9">
    <source>
        <dbReference type="PROSITE" id="PS51373"/>
    </source>
</evidence>
<evidence type="ECO:0000256" key="3">
    <source>
        <dbReference type="ARBA" id="ARBA00022723"/>
    </source>
</evidence>
<evidence type="ECO:0000256" key="8">
    <source>
        <dbReference type="SAM" id="SignalP"/>
    </source>
</evidence>
<evidence type="ECO:0000313" key="11">
    <source>
        <dbReference type="Proteomes" id="UP001501508"/>
    </source>
</evidence>
<evidence type="ECO:0000256" key="2">
    <source>
        <dbReference type="ARBA" id="ARBA00022485"/>
    </source>
</evidence>
<evidence type="ECO:0000256" key="5">
    <source>
        <dbReference type="ARBA" id="ARBA00023004"/>
    </source>
</evidence>
<feature type="domain" description="High potential iron-sulfur proteins family profile" evidence="9">
    <location>
        <begin position="44"/>
        <end position="132"/>
    </location>
</feature>
<gene>
    <name evidence="10" type="ORF">GCM10023091_22980</name>
</gene>
<evidence type="ECO:0000313" key="10">
    <source>
        <dbReference type="EMBL" id="GAA4439979.1"/>
    </source>
</evidence>
<proteinExistence type="predicted"/>
<feature type="compositionally biased region" description="Low complexity" evidence="7">
    <location>
        <begin position="43"/>
        <end position="60"/>
    </location>
</feature>
<feature type="chain" id="PRO_5046415816" evidence="8">
    <location>
        <begin position="31"/>
        <end position="132"/>
    </location>
</feature>
<keyword evidence="8" id="KW-0732">Signal</keyword>
<evidence type="ECO:0000256" key="1">
    <source>
        <dbReference type="ARBA" id="ARBA00022448"/>
    </source>
</evidence>
<dbReference type="SUPFAM" id="SSF57652">
    <property type="entry name" value="HIPIP (high potential iron protein)"/>
    <property type="match status" value="1"/>
</dbReference>
<dbReference type="EMBL" id="BAABEY010000023">
    <property type="protein sequence ID" value="GAA4439979.1"/>
    <property type="molecule type" value="Genomic_DNA"/>
</dbReference>
<dbReference type="InterPro" id="IPR036369">
    <property type="entry name" value="HIPIP_sf"/>
</dbReference>
<name>A0ABP8M136_9BACT</name>
<comment type="caution">
    <text evidence="10">The sequence shown here is derived from an EMBL/GenBank/DDBJ whole genome shotgun (WGS) entry which is preliminary data.</text>
</comment>
<reference evidence="11" key="1">
    <citation type="journal article" date="2019" name="Int. J. Syst. Evol. Microbiol.">
        <title>The Global Catalogue of Microorganisms (GCM) 10K type strain sequencing project: providing services to taxonomists for standard genome sequencing and annotation.</title>
        <authorList>
            <consortium name="The Broad Institute Genomics Platform"/>
            <consortium name="The Broad Institute Genome Sequencing Center for Infectious Disease"/>
            <person name="Wu L."/>
            <person name="Ma J."/>
        </authorList>
    </citation>
    <scope>NUCLEOTIDE SEQUENCE [LARGE SCALE GENOMIC DNA]</scope>
    <source>
        <strain evidence="11">JCM 31920</strain>
    </source>
</reference>
<keyword evidence="5" id="KW-0408">Iron</keyword>
<sequence>MNTSKFSRRTFCSNLLGNGALLLGAGSLLASCGGEKKQDAKTEATPPAEATETAPQAAGTDPCTDFSKVEPSELEKRKALGYVEKSPIPENLCENCKLFVPGQADANCGGCQLFKGPVFKDAYCTYWADPAV</sequence>
<feature type="region of interest" description="Disordered" evidence="7">
    <location>
        <begin position="36"/>
        <end position="69"/>
    </location>
</feature>
<protein>
    <submittedName>
        <fullName evidence="10">High-potential iron-sulfur protein</fullName>
    </submittedName>
</protein>
<keyword evidence="3" id="KW-0479">Metal-binding</keyword>
<dbReference type="Proteomes" id="UP001501508">
    <property type="component" value="Unassembled WGS sequence"/>
</dbReference>
<evidence type="ECO:0000256" key="6">
    <source>
        <dbReference type="ARBA" id="ARBA00023014"/>
    </source>
</evidence>